<dbReference type="EMBL" id="GBRH01229646">
    <property type="protein sequence ID" value="JAD68249.1"/>
    <property type="molecule type" value="Transcribed_RNA"/>
</dbReference>
<reference evidence="1" key="1">
    <citation type="submission" date="2014-09" db="EMBL/GenBank/DDBJ databases">
        <authorList>
            <person name="Magalhaes I.L.F."/>
            <person name="Oliveira U."/>
            <person name="Santos F.R."/>
            <person name="Vidigal T.H.D.A."/>
            <person name="Brescovit A.D."/>
            <person name="Santos A.J."/>
        </authorList>
    </citation>
    <scope>NUCLEOTIDE SEQUENCE</scope>
    <source>
        <tissue evidence="1">Shoot tissue taken approximately 20 cm above the soil surface</tissue>
    </source>
</reference>
<organism evidence="1">
    <name type="scientific">Arundo donax</name>
    <name type="common">Giant reed</name>
    <name type="synonym">Donax arundinaceus</name>
    <dbReference type="NCBI Taxonomy" id="35708"/>
    <lineage>
        <taxon>Eukaryota</taxon>
        <taxon>Viridiplantae</taxon>
        <taxon>Streptophyta</taxon>
        <taxon>Embryophyta</taxon>
        <taxon>Tracheophyta</taxon>
        <taxon>Spermatophyta</taxon>
        <taxon>Magnoliopsida</taxon>
        <taxon>Liliopsida</taxon>
        <taxon>Poales</taxon>
        <taxon>Poaceae</taxon>
        <taxon>PACMAD clade</taxon>
        <taxon>Arundinoideae</taxon>
        <taxon>Arundineae</taxon>
        <taxon>Arundo</taxon>
    </lineage>
</organism>
<protein>
    <submittedName>
        <fullName evidence="1">Uncharacterized protein</fullName>
    </submittedName>
</protein>
<sequence length="12" mass="1473">MNLLYHPKLRTS</sequence>
<proteinExistence type="predicted"/>
<name>A0A0A9BW34_ARUDO</name>
<reference evidence="1" key="2">
    <citation type="journal article" date="2015" name="Data Brief">
        <title>Shoot transcriptome of the giant reed, Arundo donax.</title>
        <authorList>
            <person name="Barrero R.A."/>
            <person name="Guerrero F.D."/>
            <person name="Moolhuijzen P."/>
            <person name="Goolsby J.A."/>
            <person name="Tidwell J."/>
            <person name="Bellgard S.E."/>
            <person name="Bellgard M.I."/>
        </authorList>
    </citation>
    <scope>NUCLEOTIDE SEQUENCE</scope>
    <source>
        <tissue evidence="1">Shoot tissue taken approximately 20 cm above the soil surface</tissue>
    </source>
</reference>
<evidence type="ECO:0000313" key="1">
    <source>
        <dbReference type="EMBL" id="JAD68249.1"/>
    </source>
</evidence>
<accession>A0A0A9BW34</accession>